<dbReference type="EMBL" id="CM023473">
    <property type="protein sequence ID" value="KAH7953988.1"/>
    <property type="molecule type" value="Genomic_DNA"/>
</dbReference>
<name>A0ACB8CXN5_DERSI</name>
<gene>
    <name evidence="1" type="ORF">HPB49_014735</name>
</gene>
<reference evidence="1" key="1">
    <citation type="submission" date="2020-05" db="EMBL/GenBank/DDBJ databases">
        <title>Large-scale comparative analyses of tick genomes elucidate their genetic diversity and vector capacities.</title>
        <authorList>
            <person name="Jia N."/>
            <person name="Wang J."/>
            <person name="Shi W."/>
            <person name="Du L."/>
            <person name="Sun Y."/>
            <person name="Zhan W."/>
            <person name="Jiang J."/>
            <person name="Wang Q."/>
            <person name="Zhang B."/>
            <person name="Ji P."/>
            <person name="Sakyi L.B."/>
            <person name="Cui X."/>
            <person name="Yuan T."/>
            <person name="Jiang B."/>
            <person name="Yang W."/>
            <person name="Lam T.T.-Y."/>
            <person name="Chang Q."/>
            <person name="Ding S."/>
            <person name="Wang X."/>
            <person name="Zhu J."/>
            <person name="Ruan X."/>
            <person name="Zhao L."/>
            <person name="Wei J."/>
            <person name="Que T."/>
            <person name="Du C."/>
            <person name="Cheng J."/>
            <person name="Dai P."/>
            <person name="Han X."/>
            <person name="Huang E."/>
            <person name="Gao Y."/>
            <person name="Liu J."/>
            <person name="Shao H."/>
            <person name="Ye R."/>
            <person name="Li L."/>
            <person name="Wei W."/>
            <person name="Wang X."/>
            <person name="Wang C."/>
            <person name="Yang T."/>
            <person name="Huo Q."/>
            <person name="Li W."/>
            <person name="Guo W."/>
            <person name="Chen H."/>
            <person name="Zhou L."/>
            <person name="Ni X."/>
            <person name="Tian J."/>
            <person name="Zhou Y."/>
            <person name="Sheng Y."/>
            <person name="Liu T."/>
            <person name="Pan Y."/>
            <person name="Xia L."/>
            <person name="Li J."/>
            <person name="Zhao F."/>
            <person name="Cao W."/>
        </authorList>
    </citation>
    <scope>NUCLEOTIDE SEQUENCE</scope>
    <source>
        <strain evidence="1">Dsil-2018</strain>
    </source>
</reference>
<sequence>MSTIASKWLCPDLQGCRVLLRLDEGNIEGVVADVSQKTARITLEQIIGMPEDLPKLRRPIATDFEVIDEVNDQLSEAVCMQYIVATSSKVYIFDVQSLKKTLFDHGMKDILESYDIEKVADVVIYLDKKLEAGDCHLPSYVRGIQNCLRSFLNLTYEQMKYTRSRQGSQEIDALAKDVVYLGELAHACLKRCCKNSNLGVEFFLGLDRDCNEENCDACHWYFNSRAC</sequence>
<accession>A0ACB8CXN5</accession>
<keyword evidence="2" id="KW-1185">Reference proteome</keyword>
<proteinExistence type="predicted"/>
<comment type="caution">
    <text evidence="1">The sequence shown here is derived from an EMBL/GenBank/DDBJ whole genome shotgun (WGS) entry which is preliminary data.</text>
</comment>
<evidence type="ECO:0000313" key="1">
    <source>
        <dbReference type="EMBL" id="KAH7953988.1"/>
    </source>
</evidence>
<organism evidence="1 2">
    <name type="scientific">Dermacentor silvarum</name>
    <name type="common">Tick</name>
    <dbReference type="NCBI Taxonomy" id="543639"/>
    <lineage>
        <taxon>Eukaryota</taxon>
        <taxon>Metazoa</taxon>
        <taxon>Ecdysozoa</taxon>
        <taxon>Arthropoda</taxon>
        <taxon>Chelicerata</taxon>
        <taxon>Arachnida</taxon>
        <taxon>Acari</taxon>
        <taxon>Parasitiformes</taxon>
        <taxon>Ixodida</taxon>
        <taxon>Ixodoidea</taxon>
        <taxon>Ixodidae</taxon>
        <taxon>Rhipicephalinae</taxon>
        <taxon>Dermacentor</taxon>
    </lineage>
</organism>
<protein>
    <submittedName>
        <fullName evidence="1">Uncharacterized protein</fullName>
    </submittedName>
</protein>
<evidence type="ECO:0000313" key="2">
    <source>
        <dbReference type="Proteomes" id="UP000821865"/>
    </source>
</evidence>
<dbReference type="Proteomes" id="UP000821865">
    <property type="component" value="Chromosome 4"/>
</dbReference>